<dbReference type="EMBL" id="PKGU01000003">
    <property type="protein sequence ID" value="PKZ14937.1"/>
    <property type="molecule type" value="Genomic_DNA"/>
</dbReference>
<gene>
    <name evidence="2" type="ORF">CYJ32_05375</name>
</gene>
<dbReference type="PANTHER" id="PTHR30543">
    <property type="entry name" value="CHROMATE REDUCTASE"/>
    <property type="match status" value="1"/>
</dbReference>
<dbReference type="Gene3D" id="3.40.50.360">
    <property type="match status" value="1"/>
</dbReference>
<dbReference type="InterPro" id="IPR050712">
    <property type="entry name" value="NAD(P)H-dep_reductase"/>
</dbReference>
<accession>A0A2I1M495</accession>
<dbReference type="InterPro" id="IPR029039">
    <property type="entry name" value="Flavoprotein-like_sf"/>
</dbReference>
<sequence length="182" mass="19860">MTAKIVIVVGSQRANGFQAQLANEIKKTIGDRAEVDFFNYSEVPFVNQDIEFPAPASVAAARDAFEKADGVWFVSPVYNDTYSPQVKNLLDWISRPVVANERSTAVSNGVKITFSSASAHDSFNHMFADAVRLAKFIGMDVIEEPLFGHNLTAEWATGELALSDDERAALEAQVSAFLTKIG</sequence>
<name>A0A2I1M495_9BIFI</name>
<dbReference type="SUPFAM" id="SSF52218">
    <property type="entry name" value="Flavoproteins"/>
    <property type="match status" value="1"/>
</dbReference>
<evidence type="ECO:0000313" key="2">
    <source>
        <dbReference type="EMBL" id="PKZ14937.1"/>
    </source>
</evidence>
<evidence type="ECO:0000259" key="1">
    <source>
        <dbReference type="Pfam" id="PF03358"/>
    </source>
</evidence>
<evidence type="ECO:0000313" key="3">
    <source>
        <dbReference type="Proteomes" id="UP000242263"/>
    </source>
</evidence>
<dbReference type="GO" id="GO:0016491">
    <property type="term" value="F:oxidoreductase activity"/>
    <property type="evidence" value="ECO:0007669"/>
    <property type="project" value="InterPro"/>
</dbReference>
<protein>
    <submittedName>
        <fullName evidence="2">NAD(P)H-dependent oxidoreductase</fullName>
    </submittedName>
</protein>
<dbReference type="InterPro" id="IPR005025">
    <property type="entry name" value="FMN_Rdtase-like_dom"/>
</dbReference>
<dbReference type="GO" id="GO:0010181">
    <property type="term" value="F:FMN binding"/>
    <property type="evidence" value="ECO:0007669"/>
    <property type="project" value="TreeGrafter"/>
</dbReference>
<dbReference type="Proteomes" id="UP000242263">
    <property type="component" value="Unassembled WGS sequence"/>
</dbReference>
<feature type="domain" description="NADPH-dependent FMN reductase-like" evidence="1">
    <location>
        <begin position="4"/>
        <end position="102"/>
    </location>
</feature>
<comment type="caution">
    <text evidence="2">The sequence shown here is derived from an EMBL/GenBank/DDBJ whole genome shotgun (WGS) entry which is preliminary data.</text>
</comment>
<dbReference type="AlphaFoldDB" id="A0A2I1M495"/>
<proteinExistence type="predicted"/>
<organism evidence="2 3">
    <name type="scientific">Alloscardovia omnicolens</name>
    <dbReference type="NCBI Taxonomy" id="419015"/>
    <lineage>
        <taxon>Bacteria</taxon>
        <taxon>Bacillati</taxon>
        <taxon>Actinomycetota</taxon>
        <taxon>Actinomycetes</taxon>
        <taxon>Bifidobacteriales</taxon>
        <taxon>Bifidobacteriaceae</taxon>
        <taxon>Alloscardovia</taxon>
    </lineage>
</organism>
<dbReference type="GO" id="GO:0005829">
    <property type="term" value="C:cytosol"/>
    <property type="evidence" value="ECO:0007669"/>
    <property type="project" value="TreeGrafter"/>
</dbReference>
<dbReference type="PANTHER" id="PTHR30543:SF21">
    <property type="entry name" value="NAD(P)H-DEPENDENT FMN REDUCTASE LOT6"/>
    <property type="match status" value="1"/>
</dbReference>
<reference evidence="2 3" key="1">
    <citation type="submission" date="2017-12" db="EMBL/GenBank/DDBJ databases">
        <title>Phylogenetic diversity of female urinary microbiome.</title>
        <authorList>
            <person name="Thomas-White K."/>
            <person name="Wolfe A.J."/>
        </authorList>
    </citation>
    <scope>NUCLEOTIDE SEQUENCE [LARGE SCALE GENOMIC DNA]</scope>
    <source>
        <strain evidence="2 3">UMB0064</strain>
    </source>
</reference>
<dbReference type="Pfam" id="PF03358">
    <property type="entry name" value="FMN_red"/>
    <property type="match status" value="1"/>
</dbReference>